<organism evidence="1 2">
    <name type="scientific">Geoanaerobacter pelophilus</name>
    <dbReference type="NCBI Taxonomy" id="60036"/>
    <lineage>
        <taxon>Bacteria</taxon>
        <taxon>Pseudomonadati</taxon>
        <taxon>Thermodesulfobacteriota</taxon>
        <taxon>Desulfuromonadia</taxon>
        <taxon>Geobacterales</taxon>
        <taxon>Geobacteraceae</taxon>
        <taxon>Geoanaerobacter</taxon>
    </lineage>
</organism>
<protein>
    <recommendedName>
        <fullName evidence="3">Ribbon-helix-helix protein, copG family</fullName>
    </recommendedName>
</protein>
<gene>
    <name evidence="1" type="ORF">KI809_10500</name>
</gene>
<evidence type="ECO:0000313" key="2">
    <source>
        <dbReference type="Proteomes" id="UP000811899"/>
    </source>
</evidence>
<dbReference type="RefSeq" id="WP_214171514.1">
    <property type="nucleotide sequence ID" value="NZ_JAHCVJ010000004.1"/>
</dbReference>
<comment type="caution">
    <text evidence="1">The sequence shown here is derived from an EMBL/GenBank/DDBJ whole genome shotgun (WGS) entry which is preliminary data.</text>
</comment>
<evidence type="ECO:0008006" key="3">
    <source>
        <dbReference type="Google" id="ProtNLM"/>
    </source>
</evidence>
<proteinExistence type="predicted"/>
<accession>A0AAW4L0Y1</accession>
<evidence type="ECO:0000313" key="1">
    <source>
        <dbReference type="EMBL" id="MBT0664729.1"/>
    </source>
</evidence>
<name>A0AAW4L0Y1_9BACT</name>
<reference evidence="1 2" key="1">
    <citation type="submission" date="2021-05" db="EMBL/GenBank/DDBJ databases">
        <title>The draft genome of Geobacter pelophilus DSM 12255.</title>
        <authorList>
            <person name="Xu Z."/>
            <person name="Masuda Y."/>
            <person name="Itoh H."/>
            <person name="Senoo K."/>
        </authorList>
    </citation>
    <scope>NUCLEOTIDE SEQUENCE [LARGE SCALE GENOMIC DNA]</scope>
    <source>
        <strain evidence="1 2">DSM 12255</strain>
    </source>
</reference>
<sequence length="72" mass="8535">MGRKRKYTKSYVISIRVSEEEFKDLNLIMETMQIKRVSDMMRQALGCFRDSSASYCRPVIKRGRLQPLRNFA</sequence>
<dbReference type="EMBL" id="JAHCVJ010000004">
    <property type="protein sequence ID" value="MBT0664729.1"/>
    <property type="molecule type" value="Genomic_DNA"/>
</dbReference>
<dbReference type="Proteomes" id="UP000811899">
    <property type="component" value="Unassembled WGS sequence"/>
</dbReference>
<keyword evidence="2" id="KW-1185">Reference proteome</keyword>
<dbReference type="AlphaFoldDB" id="A0AAW4L0Y1"/>